<dbReference type="Proteomes" id="UP000717364">
    <property type="component" value="Unassembled WGS sequence"/>
</dbReference>
<evidence type="ECO:0000313" key="3">
    <source>
        <dbReference type="Proteomes" id="UP000717364"/>
    </source>
</evidence>
<dbReference type="EMBL" id="JADOES010000006">
    <property type="protein sequence ID" value="MBT9314744.1"/>
    <property type="molecule type" value="Genomic_DNA"/>
</dbReference>
<comment type="caution">
    <text evidence="2">The sequence shown here is derived from an EMBL/GenBank/DDBJ whole genome shotgun (WGS) entry which is preliminary data.</text>
</comment>
<reference evidence="2" key="1">
    <citation type="submission" date="2020-11" db="EMBL/GenBank/DDBJ databases">
        <authorList>
            <person name="Konstantinou D."/>
            <person name="Gkelis S."/>
            <person name="Popin R."/>
            <person name="Fewer D."/>
            <person name="Sivonen K."/>
        </authorList>
    </citation>
    <scope>NUCLEOTIDE SEQUENCE</scope>
    <source>
        <strain evidence="2">TAU-MAC 1115</strain>
    </source>
</reference>
<organism evidence="2 3">
    <name type="scientific">Leptothoe spongobia TAU-MAC 1115</name>
    <dbReference type="NCBI Taxonomy" id="1967444"/>
    <lineage>
        <taxon>Bacteria</taxon>
        <taxon>Bacillati</taxon>
        <taxon>Cyanobacteriota</taxon>
        <taxon>Cyanophyceae</taxon>
        <taxon>Nodosilineales</taxon>
        <taxon>Cymatolegaceae</taxon>
        <taxon>Leptothoe</taxon>
        <taxon>Leptothoe spongobia</taxon>
    </lineage>
</organism>
<dbReference type="InterPro" id="IPR050834">
    <property type="entry name" value="Glycosyltransf_2"/>
</dbReference>
<evidence type="ECO:0000313" key="2">
    <source>
        <dbReference type="EMBL" id="MBT9314744.1"/>
    </source>
</evidence>
<reference evidence="2" key="2">
    <citation type="journal article" date="2021" name="Mar. Drugs">
        <title>Genome Reduction and Secondary Metabolism of the Marine Sponge-Associated Cyanobacterium Leptothoe.</title>
        <authorList>
            <person name="Konstantinou D."/>
            <person name="Popin R.V."/>
            <person name="Fewer D.P."/>
            <person name="Sivonen K."/>
            <person name="Gkelis S."/>
        </authorList>
    </citation>
    <scope>NUCLEOTIDE SEQUENCE</scope>
    <source>
        <strain evidence="2">TAU-MAC 1115</strain>
    </source>
</reference>
<dbReference type="SUPFAM" id="SSF53448">
    <property type="entry name" value="Nucleotide-diphospho-sugar transferases"/>
    <property type="match status" value="1"/>
</dbReference>
<proteinExistence type="predicted"/>
<dbReference type="RefSeq" id="WP_215607817.1">
    <property type="nucleotide sequence ID" value="NZ_JADOES010000006.1"/>
</dbReference>
<dbReference type="InterPro" id="IPR029044">
    <property type="entry name" value="Nucleotide-diphossugar_trans"/>
</dbReference>
<gene>
    <name evidence="2" type="ORF">IXB50_04835</name>
</gene>
<protein>
    <submittedName>
        <fullName evidence="2">Glycosyltransferase family 2 protein</fullName>
    </submittedName>
</protein>
<dbReference type="PANTHER" id="PTHR43685:SF2">
    <property type="entry name" value="GLYCOSYLTRANSFERASE 2-LIKE DOMAIN-CONTAINING PROTEIN"/>
    <property type="match status" value="1"/>
</dbReference>
<dbReference type="PANTHER" id="PTHR43685">
    <property type="entry name" value="GLYCOSYLTRANSFERASE"/>
    <property type="match status" value="1"/>
</dbReference>
<dbReference type="Gene3D" id="3.90.550.10">
    <property type="entry name" value="Spore Coat Polysaccharide Biosynthesis Protein SpsA, Chain A"/>
    <property type="match status" value="1"/>
</dbReference>
<accession>A0A947DE71</accession>
<dbReference type="InterPro" id="IPR001173">
    <property type="entry name" value="Glyco_trans_2-like"/>
</dbReference>
<name>A0A947DE71_9CYAN</name>
<feature type="domain" description="Glycosyltransferase 2-like" evidence="1">
    <location>
        <begin position="17"/>
        <end position="177"/>
    </location>
</feature>
<dbReference type="AlphaFoldDB" id="A0A947DE71"/>
<sequence length="325" mass="37117">MNIVTTSSTSTLIPDVSVIIPTYNRITMLEEALASLHAQEYDGMVEIIVIDDNSQDGTSQIIREKYTDIHLITLSENGGASAARNQGIAVAKGEFIAFLDSDDLWEPDHLRSQIALLKSKNITDTQTHFGVSDIFIWETIKDIRYQKSQKPKPQYSSTLHHLLSGGSFVSTPSAVIFPKHILDEIGIFDNNLRLAEDTDLYTRAILKDFKPVFTEQASVVRRKHDSGQAMTIKNIEPRITNRLDALRKYYPLAKQRLGNVKQSQIHSEIYSDFARYYYEDKSYGDWLKLLLISTRYSSPLCVIRTNWHYINDFFGRIISKLRFAS</sequence>
<dbReference type="Pfam" id="PF00535">
    <property type="entry name" value="Glycos_transf_2"/>
    <property type="match status" value="1"/>
</dbReference>
<evidence type="ECO:0000259" key="1">
    <source>
        <dbReference type="Pfam" id="PF00535"/>
    </source>
</evidence>
<keyword evidence="3" id="KW-1185">Reference proteome</keyword>
<dbReference type="CDD" id="cd00761">
    <property type="entry name" value="Glyco_tranf_GTA_type"/>
    <property type="match status" value="1"/>
</dbReference>